<dbReference type="AlphaFoldDB" id="A0A1B0GGP3"/>
<reference evidence="2" key="1">
    <citation type="submission" date="2014-03" db="EMBL/GenBank/DDBJ databases">
        <authorList>
            <person name="Aksoy S."/>
            <person name="Warren W."/>
            <person name="Wilson R.K."/>
        </authorList>
    </citation>
    <scope>NUCLEOTIDE SEQUENCE [LARGE SCALE GENOMIC DNA]</scope>
    <source>
        <strain evidence="2">IAEA</strain>
    </source>
</reference>
<sequence>MELSTFSLYSFELDPEEYLFYVLSPFKAPHDFFLSTPAPPAPPPPIRTGPPKPAFIVAAPGPKFILCVVLGGWSLGSPPPISLFPVFSLLLPAPSSLPVLAPPPPTVLVLLVAFDKAEGSDAEVPPGTEFRRRLSLVVRCMAVVLLVVAVELEDVLL</sequence>
<dbReference type="EnsemblMetazoa" id="GPAI000074-RA">
    <property type="protein sequence ID" value="GPAI000074-PA"/>
    <property type="gene ID" value="GPAI000074"/>
</dbReference>
<dbReference type="VEuPathDB" id="VectorBase:GPAI000074"/>
<dbReference type="Proteomes" id="UP000092445">
    <property type="component" value="Unassembled WGS sequence"/>
</dbReference>
<name>A0A1B0GGP3_GLOPL</name>
<organism evidence="1 2">
    <name type="scientific">Glossina pallidipes</name>
    <name type="common">Tsetse fly</name>
    <dbReference type="NCBI Taxonomy" id="7398"/>
    <lineage>
        <taxon>Eukaryota</taxon>
        <taxon>Metazoa</taxon>
        <taxon>Ecdysozoa</taxon>
        <taxon>Arthropoda</taxon>
        <taxon>Hexapoda</taxon>
        <taxon>Insecta</taxon>
        <taxon>Pterygota</taxon>
        <taxon>Neoptera</taxon>
        <taxon>Endopterygota</taxon>
        <taxon>Diptera</taxon>
        <taxon>Brachycera</taxon>
        <taxon>Muscomorpha</taxon>
        <taxon>Hippoboscoidea</taxon>
        <taxon>Glossinidae</taxon>
        <taxon>Glossina</taxon>
    </lineage>
</organism>
<reference evidence="1" key="2">
    <citation type="submission" date="2020-05" db="UniProtKB">
        <authorList>
            <consortium name="EnsemblMetazoa"/>
        </authorList>
    </citation>
    <scope>IDENTIFICATION</scope>
    <source>
        <strain evidence="1">IAEA</strain>
    </source>
</reference>
<evidence type="ECO:0000313" key="2">
    <source>
        <dbReference type="Proteomes" id="UP000092445"/>
    </source>
</evidence>
<accession>A0A1B0GGP3</accession>
<keyword evidence="2" id="KW-1185">Reference proteome</keyword>
<evidence type="ECO:0000313" key="1">
    <source>
        <dbReference type="EnsemblMetazoa" id="GPAI000074-PA"/>
    </source>
</evidence>
<protein>
    <submittedName>
        <fullName evidence="1">Uncharacterized protein</fullName>
    </submittedName>
</protein>
<proteinExistence type="predicted"/>